<name>A0ACB9PE92_BAUVA</name>
<gene>
    <name evidence="1" type="ORF">L6164_013349</name>
</gene>
<evidence type="ECO:0000313" key="2">
    <source>
        <dbReference type="Proteomes" id="UP000828941"/>
    </source>
</evidence>
<proteinExistence type="predicted"/>
<dbReference type="Proteomes" id="UP000828941">
    <property type="component" value="Chromosome 5"/>
</dbReference>
<sequence>MTLGKGLILTDVLYVPKLNCNLLSAPQLIDDKRCVMQFINKACVIQDHTLRMLIGVGKRVSRLYYFHKVTEAKACRIEGFNQMDLWNRRLGHSSFQILQNLPIDSKPEGELNKSCDVRFRAKQTRDKFSLSNFCASCVFELVHCDLWNLISLINLWSDLFF</sequence>
<evidence type="ECO:0000313" key="1">
    <source>
        <dbReference type="EMBL" id="KAI4346284.1"/>
    </source>
</evidence>
<protein>
    <submittedName>
        <fullName evidence="1">Uncharacterized protein</fullName>
    </submittedName>
</protein>
<accession>A0ACB9PE92</accession>
<reference evidence="1 2" key="1">
    <citation type="journal article" date="2022" name="DNA Res.">
        <title>Chromosomal-level genome assembly of the orchid tree Bauhinia variegata (Leguminosae; Cercidoideae) supports the allotetraploid origin hypothesis of Bauhinia.</title>
        <authorList>
            <person name="Zhong Y."/>
            <person name="Chen Y."/>
            <person name="Zheng D."/>
            <person name="Pang J."/>
            <person name="Liu Y."/>
            <person name="Luo S."/>
            <person name="Meng S."/>
            <person name="Qian L."/>
            <person name="Wei D."/>
            <person name="Dai S."/>
            <person name="Zhou R."/>
        </authorList>
    </citation>
    <scope>NUCLEOTIDE SEQUENCE [LARGE SCALE GENOMIC DNA]</scope>
    <source>
        <strain evidence="1">BV-YZ2020</strain>
    </source>
</reference>
<organism evidence="1 2">
    <name type="scientific">Bauhinia variegata</name>
    <name type="common">Purple orchid tree</name>
    <name type="synonym">Phanera variegata</name>
    <dbReference type="NCBI Taxonomy" id="167791"/>
    <lineage>
        <taxon>Eukaryota</taxon>
        <taxon>Viridiplantae</taxon>
        <taxon>Streptophyta</taxon>
        <taxon>Embryophyta</taxon>
        <taxon>Tracheophyta</taxon>
        <taxon>Spermatophyta</taxon>
        <taxon>Magnoliopsida</taxon>
        <taxon>eudicotyledons</taxon>
        <taxon>Gunneridae</taxon>
        <taxon>Pentapetalae</taxon>
        <taxon>rosids</taxon>
        <taxon>fabids</taxon>
        <taxon>Fabales</taxon>
        <taxon>Fabaceae</taxon>
        <taxon>Cercidoideae</taxon>
        <taxon>Cercideae</taxon>
        <taxon>Bauhiniinae</taxon>
        <taxon>Bauhinia</taxon>
    </lineage>
</organism>
<dbReference type="EMBL" id="CM039430">
    <property type="protein sequence ID" value="KAI4346284.1"/>
    <property type="molecule type" value="Genomic_DNA"/>
</dbReference>
<comment type="caution">
    <text evidence="1">The sequence shown here is derived from an EMBL/GenBank/DDBJ whole genome shotgun (WGS) entry which is preliminary data.</text>
</comment>
<keyword evidence="2" id="KW-1185">Reference proteome</keyword>